<evidence type="ECO:0000313" key="6">
    <source>
        <dbReference type="Proteomes" id="UP000003793"/>
    </source>
</evidence>
<accession>C0BFH7</accession>
<dbReference type="InterPro" id="IPR013762">
    <property type="entry name" value="Integrase-like_cat_sf"/>
</dbReference>
<dbReference type="GO" id="GO:0003677">
    <property type="term" value="F:DNA binding"/>
    <property type="evidence" value="ECO:0007669"/>
    <property type="project" value="UniProtKB-KW"/>
</dbReference>
<reference evidence="5 6" key="2">
    <citation type="submission" date="2009-03" db="EMBL/GenBank/DDBJ databases">
        <title>Draft genome sequence of Coprococcus comes (ATCC 27758).</title>
        <authorList>
            <person name="Sudarsanam P."/>
            <person name="Ley R."/>
            <person name="Guruge J."/>
            <person name="Turnbaugh P.J."/>
            <person name="Mahowald M."/>
            <person name="Liep D."/>
            <person name="Gordon J."/>
        </authorList>
    </citation>
    <scope>NUCLEOTIDE SEQUENCE [LARGE SCALE GENOMIC DNA]</scope>
    <source>
        <strain evidence="5 6">ATCC 27758</strain>
    </source>
</reference>
<dbReference type="InterPro" id="IPR004107">
    <property type="entry name" value="Integrase_SAM-like_N"/>
</dbReference>
<evidence type="ECO:0000259" key="4">
    <source>
        <dbReference type="Pfam" id="PF14659"/>
    </source>
</evidence>
<dbReference type="AlphaFoldDB" id="C0BFH7"/>
<organism evidence="5 6">
    <name type="scientific">Coprococcus comes ATCC 27758</name>
    <dbReference type="NCBI Taxonomy" id="470146"/>
    <lineage>
        <taxon>Bacteria</taxon>
        <taxon>Bacillati</taxon>
        <taxon>Bacillota</taxon>
        <taxon>Clostridia</taxon>
        <taxon>Lachnospirales</taxon>
        <taxon>Lachnospiraceae</taxon>
        <taxon>Coprococcus</taxon>
    </lineage>
</organism>
<evidence type="ECO:0000256" key="1">
    <source>
        <dbReference type="ARBA" id="ARBA00008857"/>
    </source>
</evidence>
<dbReference type="GO" id="GO:0006310">
    <property type="term" value="P:DNA recombination"/>
    <property type="evidence" value="ECO:0007669"/>
    <property type="project" value="UniProtKB-KW"/>
</dbReference>
<dbReference type="HOGENOM" id="CLU_027562_17_1_9"/>
<dbReference type="EMBL" id="ABVR01000046">
    <property type="protein sequence ID" value="EEG88022.1"/>
    <property type="molecule type" value="Genomic_DNA"/>
</dbReference>
<comment type="similarity">
    <text evidence="1">Belongs to the 'phage' integrase family.</text>
</comment>
<dbReference type="GO" id="GO:0015074">
    <property type="term" value="P:DNA integration"/>
    <property type="evidence" value="ECO:0007669"/>
    <property type="project" value="InterPro"/>
</dbReference>
<feature type="domain" description="Integrase SAM-like N-terminal" evidence="4">
    <location>
        <begin position="81"/>
        <end position="139"/>
    </location>
</feature>
<dbReference type="InterPro" id="IPR010998">
    <property type="entry name" value="Integrase_recombinase_N"/>
</dbReference>
<dbReference type="Gene3D" id="1.10.150.130">
    <property type="match status" value="1"/>
</dbReference>
<reference evidence="5 6" key="1">
    <citation type="submission" date="2009-02" db="EMBL/GenBank/DDBJ databases">
        <authorList>
            <person name="Fulton L."/>
            <person name="Clifton S."/>
            <person name="Fulton B."/>
            <person name="Xu J."/>
            <person name="Minx P."/>
            <person name="Pepin K.H."/>
            <person name="Johnson M."/>
            <person name="Bhonagiri V."/>
            <person name="Nash W.E."/>
            <person name="Mardis E.R."/>
            <person name="Wilson R.K."/>
        </authorList>
    </citation>
    <scope>NUCLEOTIDE SEQUENCE [LARGE SCALE GENOMIC DNA]</scope>
    <source>
        <strain evidence="5 6">ATCC 27758</strain>
    </source>
</reference>
<protein>
    <recommendedName>
        <fullName evidence="4">Integrase SAM-like N-terminal domain-containing protein</fullName>
    </recommendedName>
</protein>
<dbReference type="Proteomes" id="UP000003793">
    <property type="component" value="Unassembled WGS sequence"/>
</dbReference>
<comment type="caution">
    <text evidence="5">The sequence shown here is derived from an EMBL/GenBank/DDBJ whole genome shotgun (WGS) entry which is preliminary data.</text>
</comment>
<dbReference type="SUPFAM" id="SSF56349">
    <property type="entry name" value="DNA breaking-rejoining enzymes"/>
    <property type="match status" value="1"/>
</dbReference>
<dbReference type="Gene3D" id="1.10.443.10">
    <property type="entry name" value="Intergrase catalytic core"/>
    <property type="match status" value="1"/>
</dbReference>
<dbReference type="InterPro" id="IPR050090">
    <property type="entry name" value="Tyrosine_recombinase_XerCD"/>
</dbReference>
<dbReference type="InterPro" id="IPR011010">
    <property type="entry name" value="DNA_brk_join_enz"/>
</dbReference>
<name>C0BFH7_9FIRM</name>
<evidence type="ECO:0000313" key="5">
    <source>
        <dbReference type="EMBL" id="EEG88022.1"/>
    </source>
</evidence>
<gene>
    <name evidence="5" type="ORF">COPCOM_03944</name>
</gene>
<sequence>MASIKKRKSTFSVIYWYLDNAGERKQKWDTLETKKEAKQRKAFVEYYQEKYGYVIVPLEEQFARQIDESKKKLDSTDEDITLCDFLKIFVNLYGTSKWSPSTFSSKVGTIENYINPLIGDWKLNEITTKKLSAYYNDLLSVPEVPRANRKATGRCVQPANIKKIHDIIRCALNQAIRWEYLDTNKRNPASLATLPKVPKVKRKVWSVDTFREAIQQSDDDLLTICMHLAFSCSMRIGEITGLTWEDVIIDEQSIATNNARVIINKELSRVNAQAMQKLKEKDIIKIFPTQKPHCTTRLVLKTPKTETSNRTVWLPKTVAELLVQYQKDQKELQEFLGDAYNNYNLVISFGKWKSR</sequence>
<keyword evidence="3" id="KW-0233">DNA recombination</keyword>
<evidence type="ECO:0000256" key="2">
    <source>
        <dbReference type="ARBA" id="ARBA00023125"/>
    </source>
</evidence>
<dbReference type="Pfam" id="PF14659">
    <property type="entry name" value="Phage_int_SAM_3"/>
    <property type="match status" value="1"/>
</dbReference>
<dbReference type="PANTHER" id="PTHR30349:SF41">
    <property type="entry name" value="INTEGRASE_RECOMBINASE PROTEIN MJ0367-RELATED"/>
    <property type="match status" value="1"/>
</dbReference>
<evidence type="ECO:0000256" key="3">
    <source>
        <dbReference type="ARBA" id="ARBA00023172"/>
    </source>
</evidence>
<keyword evidence="2" id="KW-0238">DNA-binding</keyword>
<proteinExistence type="inferred from homology"/>
<dbReference type="PANTHER" id="PTHR30349">
    <property type="entry name" value="PHAGE INTEGRASE-RELATED"/>
    <property type="match status" value="1"/>
</dbReference>